<feature type="domain" description="Quinolinate phosphoribosyl transferase N-terminal" evidence="6">
    <location>
        <begin position="10"/>
        <end position="53"/>
    </location>
</feature>
<dbReference type="InterPro" id="IPR027277">
    <property type="entry name" value="NadC/ModD"/>
</dbReference>
<organism evidence="7 8">
    <name type="scientific">Mitosporidium daphniae</name>
    <dbReference type="NCBI Taxonomy" id="1485682"/>
    <lineage>
        <taxon>Eukaryota</taxon>
        <taxon>Fungi</taxon>
        <taxon>Fungi incertae sedis</taxon>
        <taxon>Microsporidia</taxon>
        <taxon>Mitosporidium</taxon>
    </lineage>
</organism>
<keyword evidence="3" id="KW-0328">Glycosyltransferase</keyword>
<dbReference type="GO" id="GO:0034213">
    <property type="term" value="P:quinolinate catabolic process"/>
    <property type="evidence" value="ECO:0007669"/>
    <property type="project" value="TreeGrafter"/>
</dbReference>
<dbReference type="PANTHER" id="PTHR32179">
    <property type="entry name" value="NICOTINATE-NUCLEOTIDE PYROPHOSPHORYLASE [CARBOXYLATING]"/>
    <property type="match status" value="1"/>
</dbReference>
<comment type="caution">
    <text evidence="7">The sequence shown here is derived from an EMBL/GenBank/DDBJ whole genome shotgun (WGS) entry which is preliminary data.</text>
</comment>
<dbReference type="HOGENOM" id="CLU_039622_1_0_1"/>
<dbReference type="InterPro" id="IPR036068">
    <property type="entry name" value="Nicotinate_pribotase-like_C"/>
</dbReference>
<dbReference type="GeneID" id="25258284"/>
<dbReference type="InterPro" id="IPR013785">
    <property type="entry name" value="Aldolase_TIM"/>
</dbReference>
<dbReference type="FunFam" id="3.20.20.70:FF:000030">
    <property type="entry name" value="Nicotinate-nucleotide pyrophosphorylase, carboxylating"/>
    <property type="match status" value="1"/>
</dbReference>
<feature type="domain" description="Quinolinate phosphoribosyl transferase C-terminal" evidence="5">
    <location>
        <begin position="81"/>
        <end position="225"/>
    </location>
</feature>
<dbReference type="GO" id="GO:0009435">
    <property type="term" value="P:NAD+ biosynthetic process"/>
    <property type="evidence" value="ECO:0007669"/>
    <property type="project" value="UniProtKB-UniPathway"/>
</dbReference>
<dbReference type="GO" id="GO:0004514">
    <property type="term" value="F:nicotinate-nucleotide diphosphorylase (carboxylating) activity"/>
    <property type="evidence" value="ECO:0007669"/>
    <property type="project" value="InterPro"/>
</dbReference>
<dbReference type="AlphaFoldDB" id="A0A098VUP7"/>
<dbReference type="Pfam" id="PF01729">
    <property type="entry name" value="QRPTase_C"/>
    <property type="match status" value="1"/>
</dbReference>
<dbReference type="RefSeq" id="XP_013239264.1">
    <property type="nucleotide sequence ID" value="XM_013383810.1"/>
</dbReference>
<dbReference type="Pfam" id="PF02749">
    <property type="entry name" value="QRPTase_N"/>
    <property type="match status" value="1"/>
</dbReference>
<dbReference type="Proteomes" id="UP000029725">
    <property type="component" value="Unassembled WGS sequence"/>
</dbReference>
<protein>
    <submittedName>
        <fullName evidence="7">Nicotinate-nucleotide pyrophosphorylase</fullName>
    </submittedName>
</protein>
<dbReference type="InterPro" id="IPR002638">
    <property type="entry name" value="Quinolinate_PRibosylTrfase_C"/>
</dbReference>
<dbReference type="SUPFAM" id="SSF54675">
    <property type="entry name" value="Nicotinate/Quinolinate PRTase N-terminal domain-like"/>
    <property type="match status" value="1"/>
</dbReference>
<dbReference type="EMBL" id="JMKJ01000034">
    <property type="protein sequence ID" value="KGG52828.1"/>
    <property type="molecule type" value="Genomic_DNA"/>
</dbReference>
<evidence type="ECO:0000259" key="5">
    <source>
        <dbReference type="Pfam" id="PF01729"/>
    </source>
</evidence>
<accession>A0A098VUP7</accession>
<evidence type="ECO:0000313" key="7">
    <source>
        <dbReference type="EMBL" id="KGG52828.1"/>
    </source>
</evidence>
<comment type="similarity">
    <text evidence="2">Belongs to the NadC/ModD family.</text>
</comment>
<dbReference type="Gene3D" id="3.20.20.70">
    <property type="entry name" value="Aldolase class I"/>
    <property type="match status" value="1"/>
</dbReference>
<keyword evidence="8" id="KW-1185">Reference proteome</keyword>
<evidence type="ECO:0000259" key="6">
    <source>
        <dbReference type="Pfam" id="PF02749"/>
    </source>
</evidence>
<dbReference type="InterPro" id="IPR022412">
    <property type="entry name" value="Quinolinate_PRibosylTrfase_N"/>
</dbReference>
<evidence type="ECO:0000256" key="3">
    <source>
        <dbReference type="ARBA" id="ARBA00022676"/>
    </source>
</evidence>
<proteinExistence type="inferred from homology"/>
<sequence length="234" mass="26078">MQVPASVYILRVNWNYSEGDKIDAFAAIGTVEGPSSYILHAERTALNILSRASGIATKFRIDALFGRADNLNQLKLGHRWRGHICGTRKTTPGFRLVEKYSLAVGGISMHRNDLSHLVMLKDNHIHLLRQKGNLLIDIIEIELSSVSEFDDILSSKPDIIMLDNFPPEVCTVLAARLKSQNPEILIEASGGIDMVNIDKYFDESIDIISSGCLTTTQSILDFSLKFEKFGPFIE</sequence>
<name>A0A098VUP7_9MICR</name>
<evidence type="ECO:0000256" key="2">
    <source>
        <dbReference type="ARBA" id="ARBA00009400"/>
    </source>
</evidence>
<dbReference type="Gene3D" id="3.90.1170.20">
    <property type="entry name" value="Quinolinate phosphoribosyl transferase, N-terminal domain"/>
    <property type="match status" value="1"/>
</dbReference>
<dbReference type="OrthoDB" id="10067394at2759"/>
<dbReference type="UniPathway" id="UPA00253"/>
<gene>
    <name evidence="7" type="ORF">DI09_130p30</name>
</gene>
<evidence type="ECO:0000256" key="4">
    <source>
        <dbReference type="ARBA" id="ARBA00022679"/>
    </source>
</evidence>
<reference evidence="7 8" key="1">
    <citation type="submission" date="2014-04" db="EMBL/GenBank/DDBJ databases">
        <title>A new species of microsporidia sheds light on the evolution of extreme parasitism.</title>
        <authorList>
            <person name="Haag K.L."/>
            <person name="James T.Y."/>
            <person name="Larsson R."/>
            <person name="Schaer T.M."/>
            <person name="Refardt D."/>
            <person name="Pombert J.-F."/>
            <person name="Ebert D."/>
        </authorList>
    </citation>
    <scope>NUCLEOTIDE SEQUENCE [LARGE SCALE GENOMIC DNA]</scope>
    <source>
        <strain evidence="7 8">UGP3</strain>
        <tissue evidence="7">Spores</tissue>
    </source>
</reference>
<dbReference type="VEuPathDB" id="MicrosporidiaDB:DI09_130p30"/>
<dbReference type="InterPro" id="IPR037128">
    <property type="entry name" value="Quinolinate_PRibosylTase_N_sf"/>
</dbReference>
<comment type="pathway">
    <text evidence="1">Cofactor biosynthesis; NAD(+) biosynthesis.</text>
</comment>
<dbReference type="PANTHER" id="PTHR32179:SF3">
    <property type="entry name" value="NICOTINATE-NUCLEOTIDE PYROPHOSPHORYLASE [CARBOXYLATING]"/>
    <property type="match status" value="1"/>
</dbReference>
<keyword evidence="4" id="KW-0808">Transferase</keyword>
<dbReference type="GO" id="GO:0005737">
    <property type="term" value="C:cytoplasm"/>
    <property type="evidence" value="ECO:0007669"/>
    <property type="project" value="TreeGrafter"/>
</dbReference>
<evidence type="ECO:0000256" key="1">
    <source>
        <dbReference type="ARBA" id="ARBA00004790"/>
    </source>
</evidence>
<dbReference type="SUPFAM" id="SSF51690">
    <property type="entry name" value="Nicotinate/Quinolinate PRTase C-terminal domain-like"/>
    <property type="match status" value="1"/>
</dbReference>
<evidence type="ECO:0000313" key="8">
    <source>
        <dbReference type="Proteomes" id="UP000029725"/>
    </source>
</evidence>